<dbReference type="PROSITE" id="PS51257">
    <property type="entry name" value="PROKAR_LIPOPROTEIN"/>
    <property type="match status" value="1"/>
</dbReference>
<dbReference type="SUPFAM" id="SSF89392">
    <property type="entry name" value="Prokaryotic lipoproteins and lipoprotein localization factors"/>
    <property type="match status" value="1"/>
</dbReference>
<name>A0ABX0ZZK6_9ACTN</name>
<keyword evidence="4" id="KW-1185">Reference proteome</keyword>
<protein>
    <recommendedName>
        <fullName evidence="5">Lipoprotein</fullName>
    </recommendedName>
</protein>
<accession>A0ABX0ZZK6</accession>
<organism evidence="3 4">
    <name type="scientific">Actinacidiphila epipremni</name>
    <dbReference type="NCBI Taxonomy" id="2053013"/>
    <lineage>
        <taxon>Bacteria</taxon>
        <taxon>Bacillati</taxon>
        <taxon>Actinomycetota</taxon>
        <taxon>Actinomycetes</taxon>
        <taxon>Kitasatosporales</taxon>
        <taxon>Streptomycetaceae</taxon>
        <taxon>Actinacidiphila</taxon>
    </lineage>
</organism>
<feature type="chain" id="PRO_5045578717" description="Lipoprotein" evidence="2">
    <location>
        <begin position="34"/>
        <end position="295"/>
    </location>
</feature>
<reference evidence="3 4" key="1">
    <citation type="submission" date="2020-03" db="EMBL/GenBank/DDBJ databases">
        <title>WGS of actinomycetes isolated from Thailand.</title>
        <authorList>
            <person name="Thawai C."/>
        </authorList>
    </citation>
    <scope>NUCLEOTIDE SEQUENCE [LARGE SCALE GENOMIC DNA]</scope>
    <source>
        <strain evidence="3 4">PRB2-1</strain>
    </source>
</reference>
<dbReference type="Proteomes" id="UP000734511">
    <property type="component" value="Unassembled WGS sequence"/>
</dbReference>
<proteinExistence type="predicted"/>
<gene>
    <name evidence="3" type="ORF">HCN08_26850</name>
</gene>
<feature type="region of interest" description="Disordered" evidence="1">
    <location>
        <begin position="41"/>
        <end position="62"/>
    </location>
</feature>
<dbReference type="EMBL" id="JAATEJ010000026">
    <property type="protein sequence ID" value="NJP46996.1"/>
    <property type="molecule type" value="Genomic_DNA"/>
</dbReference>
<dbReference type="InterPro" id="IPR029046">
    <property type="entry name" value="LolA/LolB/LppX"/>
</dbReference>
<evidence type="ECO:0008006" key="5">
    <source>
        <dbReference type="Google" id="ProtNLM"/>
    </source>
</evidence>
<comment type="caution">
    <text evidence="3">The sequence shown here is derived from an EMBL/GenBank/DDBJ whole genome shotgun (WGS) entry which is preliminary data.</text>
</comment>
<evidence type="ECO:0000313" key="3">
    <source>
        <dbReference type="EMBL" id="NJP46996.1"/>
    </source>
</evidence>
<feature type="signal peptide" evidence="2">
    <location>
        <begin position="1"/>
        <end position="33"/>
    </location>
</feature>
<evidence type="ECO:0000256" key="2">
    <source>
        <dbReference type="SAM" id="SignalP"/>
    </source>
</evidence>
<evidence type="ECO:0000256" key="1">
    <source>
        <dbReference type="SAM" id="MobiDB-lite"/>
    </source>
</evidence>
<keyword evidence="2" id="KW-0732">Signal</keyword>
<sequence>MAAARRRRRLPRTAGAVAAAGCAMALVAGCGAAAGGGSAAAAAPATGGEAKGAGAPGTAGDPAAAVRDAADALVRAGSARVGTQMRMASGGTWVTVTGTGSFDFTAGRGRLTLVLPRDAAGAQEHKPVTELLTPGALYMKDRGEGVPEGKWVRVDTTALPDGNLVTGGATDPLAAAQLLRGARDVTLVGTESLDGTAVRHVRGTADIARAARLAGGGATPLAAAAKGFAVTGVPFEAWLDAQGRLRKLTEHFTYGPAATGVGVQATTSYDAFGSAVPFALPAGADIWTGKIVSAP</sequence>
<dbReference type="InterPro" id="IPR006311">
    <property type="entry name" value="TAT_signal"/>
</dbReference>
<evidence type="ECO:0000313" key="4">
    <source>
        <dbReference type="Proteomes" id="UP000734511"/>
    </source>
</evidence>
<dbReference type="PROSITE" id="PS51318">
    <property type="entry name" value="TAT"/>
    <property type="match status" value="1"/>
</dbReference>
<dbReference type="Gene3D" id="2.50.20.20">
    <property type="match status" value="1"/>
</dbReference>